<dbReference type="PANTHER" id="PTHR31511:SF12">
    <property type="entry name" value="RHO TERMINATION FACTOR N-TERMINAL DOMAIN-CONTAINING PROTEIN"/>
    <property type="match status" value="1"/>
</dbReference>
<organism evidence="1 2">
    <name type="scientific">Rhizophagus irregularis</name>
    <dbReference type="NCBI Taxonomy" id="588596"/>
    <lineage>
        <taxon>Eukaryota</taxon>
        <taxon>Fungi</taxon>
        <taxon>Fungi incertae sedis</taxon>
        <taxon>Mucoromycota</taxon>
        <taxon>Glomeromycotina</taxon>
        <taxon>Glomeromycetes</taxon>
        <taxon>Glomerales</taxon>
        <taxon>Glomeraceae</taxon>
        <taxon>Rhizophagus</taxon>
    </lineage>
</organism>
<accession>A0A2I1HHV6</accession>
<name>A0A2I1HHV6_9GLOM</name>
<dbReference type="PANTHER" id="PTHR31511">
    <property type="entry name" value="PROTEIN CBG23764"/>
    <property type="match status" value="1"/>
</dbReference>
<dbReference type="GO" id="GO:0003676">
    <property type="term" value="F:nucleic acid binding"/>
    <property type="evidence" value="ECO:0007669"/>
    <property type="project" value="InterPro"/>
</dbReference>
<evidence type="ECO:0000313" key="1">
    <source>
        <dbReference type="EMBL" id="PKY58459.1"/>
    </source>
</evidence>
<dbReference type="VEuPathDB" id="FungiDB:FUN_025239"/>
<evidence type="ECO:0000313" key="2">
    <source>
        <dbReference type="Proteomes" id="UP000234323"/>
    </source>
</evidence>
<dbReference type="InterPro" id="IPR017964">
    <property type="entry name" value="DNA-dir_DNA_pol_B_CS"/>
</dbReference>
<dbReference type="VEuPathDB" id="FungiDB:RhiirA1_533026"/>
<dbReference type="InterPro" id="IPR044925">
    <property type="entry name" value="His-Me_finger_sf"/>
</dbReference>
<dbReference type="VEuPathDB" id="FungiDB:RhiirA1_403364"/>
<dbReference type="VEuPathDB" id="FungiDB:RhiirFUN_000467"/>
<gene>
    <name evidence="1" type="ORF">RhiirA4_480391</name>
</gene>
<sequence length="1151" mass="134530">MSDAYPEYIEEFSIEISDFNPIGPTAHIPLPETIPKRNNGIINIQNNDDWCFGWCVLGALHPVKVHPERNPNRLYGDFVEELNMEDIPIPVPVSTPVYEKFEENNPEISLCVYKWHNQNKCLNFRYVTERRGDEYKQINLLVITEDDRSHYCIIKDLHKLVYNHSKHKGRKYLCRYCLHVYSSEIRYKSYNEHLPKCKGLNNAPQRPQMPVKNRSVKAFYNHKCMQPNPYRIFWDLEMLTEKLTPEEKTKLTHTERIQKHRPCGYCYVVVRMDSSLNYEVMSHDLYRGPDALEGFVTKIEEELANIQEDLSAPAEMIMAPGDLEAYKEATECWICKKPFIKPSQEVLQKFEEAKHKLLEANEWEASMEEDHPEKKKIQKEYKEALSALNRKVKDHDHINGNYRGPAHDSCNKKLRIGSFETKVPLICHNFRGYDSHPLMKVVSKFTADKLNCIPENIGKYKAMDVGQLRFLDSFQHMAMGLDKLVACLGENPEKFPLTVKHFTEKGYSMDKIKLLFRKGVFPYDWTNAWEKFDRTSLPPRKDFYSLLSQQNISKEDYEHAQKVWQTFEMKSFGEYHDLYLETDVLLLADVFMNYTIMCLQDDGLDPSHYVSAPGMFNDSLYKSSGAELKLMTDMDEYLMVEKGIRGGMTMASHRYAKANNLKCPDYDSSKPTTWILYEDMNALYSGAMTQYMPTEIIGKVGPEEVPDIQTIAPDAEIGYMPEVDLEVPAHLHNFFADYPLAPEKQIVPENWLSLYNERLVHDKAVGGEKYTTGEKLIQTLYPKKNYVVHYRALQLYMKFGVKVTKIHGALKFQQSPWMKEYIEENIRKRKIAKANGDEFGVMYYKLKNNAVFGKQMENVRKHMRVELLRTEEDKKIRRLASSPLFVGFKAFEGGITAVHMLKGTVTLNKPIYVGQAILDISKAMMYNFWYGYIKPRYEDKARLLYTDTDSLIMWIETEDIYKDRAERPDIFDLNYSGDLFLMKDETKGNPIGESVCLKPKMYSVLPAGHDPKTPETDADFEKELEEEEFRKSQGVKYWEKKHGIQKAKGVKKCVVKKELRHDKFLECLRTKKLTRHDMYGLRSYDHQIYLERVNKIGLNPYDNKRWILLDGIRTLPYGHWRIGLYKRLVASEIAPEEAEERAMKVRLRVKE</sequence>
<dbReference type="AlphaFoldDB" id="A0A2I1HHV6"/>
<dbReference type="EMBL" id="LLXI01003022">
    <property type="protein sequence ID" value="PKY58459.1"/>
    <property type="molecule type" value="Genomic_DNA"/>
</dbReference>
<dbReference type="Gene3D" id="3.90.1600.10">
    <property type="entry name" value="Palm domain of DNA polymerase"/>
    <property type="match status" value="1"/>
</dbReference>
<proteinExistence type="predicted"/>
<dbReference type="PROSITE" id="PS00116">
    <property type="entry name" value="DNA_POLYMERASE_B"/>
    <property type="match status" value="1"/>
</dbReference>
<keyword evidence="2" id="KW-1185">Reference proteome</keyword>
<comment type="caution">
    <text evidence="1">The sequence shown here is derived from an EMBL/GenBank/DDBJ whole genome shotgun (WGS) entry which is preliminary data.</text>
</comment>
<reference evidence="1 2" key="1">
    <citation type="submission" date="2015-10" db="EMBL/GenBank/DDBJ databases">
        <title>Genome analyses suggest a sexual origin of heterokaryosis in a supposedly ancient asexual fungus.</title>
        <authorList>
            <person name="Ropars J."/>
            <person name="Sedzielewska K."/>
            <person name="Noel J."/>
            <person name="Charron P."/>
            <person name="Farinelli L."/>
            <person name="Marton T."/>
            <person name="Kruger M."/>
            <person name="Pelin A."/>
            <person name="Brachmann A."/>
            <person name="Corradi N."/>
        </authorList>
    </citation>
    <scope>NUCLEOTIDE SEQUENCE [LARGE SCALE GENOMIC DNA]</scope>
    <source>
        <strain evidence="1 2">A4</strain>
    </source>
</reference>
<dbReference type="Proteomes" id="UP000234323">
    <property type="component" value="Unassembled WGS sequence"/>
</dbReference>
<dbReference type="InterPro" id="IPR023211">
    <property type="entry name" value="DNA_pol_palm_dom_sf"/>
</dbReference>
<dbReference type="InterPro" id="IPR043502">
    <property type="entry name" value="DNA/RNA_pol_sf"/>
</dbReference>
<dbReference type="SUPFAM" id="SSF56672">
    <property type="entry name" value="DNA/RNA polymerases"/>
    <property type="match status" value="1"/>
</dbReference>
<protein>
    <submittedName>
        <fullName evidence="1">Uncharacterized protein</fullName>
    </submittedName>
</protein>
<dbReference type="SUPFAM" id="SSF54060">
    <property type="entry name" value="His-Me finger endonucleases"/>
    <property type="match status" value="1"/>
</dbReference>
<dbReference type="GO" id="GO:0000166">
    <property type="term" value="F:nucleotide binding"/>
    <property type="evidence" value="ECO:0007669"/>
    <property type="project" value="InterPro"/>
</dbReference>
<dbReference type="VEuPathDB" id="FungiDB:FUN_024863"/>